<reference evidence="1 2" key="1">
    <citation type="journal article" date="2023" name="Science">
        <title>Complex scaffold remodeling in plant triterpene biosynthesis.</title>
        <authorList>
            <person name="De La Pena R."/>
            <person name="Hodgson H."/>
            <person name="Liu J.C."/>
            <person name="Stephenson M.J."/>
            <person name="Martin A.C."/>
            <person name="Owen C."/>
            <person name="Harkess A."/>
            <person name="Leebens-Mack J."/>
            <person name="Jimenez L.E."/>
            <person name="Osbourn A."/>
            <person name="Sattely E.S."/>
        </authorList>
    </citation>
    <scope>NUCLEOTIDE SEQUENCE [LARGE SCALE GENOMIC DNA]</scope>
    <source>
        <strain evidence="2">cv. JPN11</strain>
        <tissue evidence="1">Leaf</tissue>
    </source>
</reference>
<dbReference type="Proteomes" id="UP001164539">
    <property type="component" value="Chromosome 10"/>
</dbReference>
<sequence>MPTLHATIILLLSLLPSSLAAASSSALAGNTKRLVTKLLHRDTVLYNLKDSVEDRAQRTLNTSITRFIYLSQKISQTHDTRAHLRPATTFPFGIFYVSFSIGQPPVQQLAVMDSGSSLTWVKCQPCKRCSGTTYDPSNSLTYNEFPCNSSFCSNDCGLFSNECMYRIKYVKGPDSQGTIATEQFGFETSDEGKIFVNDATFGCSHSNSDFEDEQFSGVFGLGTGIPSLSLVQKFGSKFSYCIGNFNDPEYRYNMLILGEGAIIEGDSTPVNVIDGTYYISLEAISIGEKMLDIDPNIFKKRTRWDEDGVFIDSGTSFTWLAPRAFQTLRRQIENLSDGLLTRHLKSPAWLLCFSGDIREDLWGFPAMTFHFSGGVDLVLDAKTMFYQDSSSVFCLAVGPSDFIGERLKDVSIIGMIAQQNYNVGYDLVENQLYFQRIECELLAD</sequence>
<gene>
    <name evidence="1" type="ORF">OWV82_019352</name>
</gene>
<accession>A0ACC1XDL7</accession>
<evidence type="ECO:0000313" key="1">
    <source>
        <dbReference type="EMBL" id="KAJ4709581.1"/>
    </source>
</evidence>
<evidence type="ECO:0000313" key="2">
    <source>
        <dbReference type="Proteomes" id="UP001164539"/>
    </source>
</evidence>
<name>A0ACC1XDL7_MELAZ</name>
<dbReference type="EMBL" id="CM051403">
    <property type="protein sequence ID" value="KAJ4709581.1"/>
    <property type="molecule type" value="Genomic_DNA"/>
</dbReference>
<protein>
    <submittedName>
        <fullName evidence="1">Aspartic proteinase CDR1-like</fullName>
    </submittedName>
</protein>
<keyword evidence="2" id="KW-1185">Reference proteome</keyword>
<comment type="caution">
    <text evidence="1">The sequence shown here is derived from an EMBL/GenBank/DDBJ whole genome shotgun (WGS) entry which is preliminary data.</text>
</comment>
<organism evidence="1 2">
    <name type="scientific">Melia azedarach</name>
    <name type="common">Chinaberry tree</name>
    <dbReference type="NCBI Taxonomy" id="155640"/>
    <lineage>
        <taxon>Eukaryota</taxon>
        <taxon>Viridiplantae</taxon>
        <taxon>Streptophyta</taxon>
        <taxon>Embryophyta</taxon>
        <taxon>Tracheophyta</taxon>
        <taxon>Spermatophyta</taxon>
        <taxon>Magnoliopsida</taxon>
        <taxon>eudicotyledons</taxon>
        <taxon>Gunneridae</taxon>
        <taxon>Pentapetalae</taxon>
        <taxon>rosids</taxon>
        <taxon>malvids</taxon>
        <taxon>Sapindales</taxon>
        <taxon>Meliaceae</taxon>
        <taxon>Melia</taxon>
    </lineage>
</organism>
<proteinExistence type="predicted"/>